<proteinExistence type="predicted"/>
<organism evidence="3">
    <name type="scientific">Oikopleura dioica</name>
    <name type="common">Tunicate</name>
    <dbReference type="NCBI Taxonomy" id="34765"/>
    <lineage>
        <taxon>Eukaryota</taxon>
        <taxon>Metazoa</taxon>
        <taxon>Chordata</taxon>
        <taxon>Tunicata</taxon>
        <taxon>Appendicularia</taxon>
        <taxon>Copelata</taxon>
        <taxon>Oikopleuridae</taxon>
        <taxon>Oikopleura</taxon>
    </lineage>
</organism>
<dbReference type="AlphaFoldDB" id="E4WY03"/>
<feature type="compositionally biased region" description="Basic and acidic residues" evidence="1">
    <location>
        <begin position="190"/>
        <end position="208"/>
    </location>
</feature>
<evidence type="ECO:0000313" key="3">
    <source>
        <dbReference type="EMBL" id="CBY22247.1"/>
    </source>
</evidence>
<evidence type="ECO:0000256" key="1">
    <source>
        <dbReference type="SAM" id="MobiDB-lite"/>
    </source>
</evidence>
<keyword evidence="5" id="KW-1185">Reference proteome</keyword>
<feature type="transmembrane region" description="Helical" evidence="2">
    <location>
        <begin position="82"/>
        <end position="101"/>
    </location>
</feature>
<reference evidence="3" key="1">
    <citation type="journal article" date="2010" name="Science">
        <title>Plasticity of animal genome architecture unmasked by rapid evolution of a pelagic tunicate.</title>
        <authorList>
            <person name="Denoeud F."/>
            <person name="Henriet S."/>
            <person name="Mungpakdee S."/>
            <person name="Aury J.M."/>
            <person name="Da Silva C."/>
            <person name="Brinkmann H."/>
            <person name="Mikhaleva J."/>
            <person name="Olsen L.C."/>
            <person name="Jubin C."/>
            <person name="Canestro C."/>
            <person name="Bouquet J.M."/>
            <person name="Danks G."/>
            <person name="Poulain J."/>
            <person name="Campsteijn C."/>
            <person name="Adamski M."/>
            <person name="Cross I."/>
            <person name="Yadetie F."/>
            <person name="Muffato M."/>
            <person name="Louis A."/>
            <person name="Butcher S."/>
            <person name="Tsagkogeorga G."/>
            <person name="Konrad A."/>
            <person name="Singh S."/>
            <person name="Jensen M.F."/>
            <person name="Cong E.H."/>
            <person name="Eikeseth-Otteraa H."/>
            <person name="Noel B."/>
            <person name="Anthouard V."/>
            <person name="Porcel B.M."/>
            <person name="Kachouri-Lafond R."/>
            <person name="Nishino A."/>
            <person name="Ugolini M."/>
            <person name="Chourrout P."/>
            <person name="Nishida H."/>
            <person name="Aasland R."/>
            <person name="Huzurbazar S."/>
            <person name="Westhof E."/>
            <person name="Delsuc F."/>
            <person name="Lehrach H."/>
            <person name="Reinhardt R."/>
            <person name="Weissenbach J."/>
            <person name="Roy S.W."/>
            <person name="Artiguenave F."/>
            <person name="Postlethwait J.H."/>
            <person name="Manak J.R."/>
            <person name="Thompson E.M."/>
            <person name="Jaillon O."/>
            <person name="Du Pasquier L."/>
            <person name="Boudinot P."/>
            <person name="Liberles D.A."/>
            <person name="Volff J.N."/>
            <person name="Philippe H."/>
            <person name="Lenhard B."/>
            <person name="Roest Crollius H."/>
            <person name="Wincker P."/>
            <person name="Chourrout D."/>
        </authorList>
    </citation>
    <scope>NUCLEOTIDE SEQUENCE [LARGE SCALE GENOMIC DNA]</scope>
</reference>
<evidence type="ECO:0000256" key="2">
    <source>
        <dbReference type="SAM" id="Phobius"/>
    </source>
</evidence>
<sequence length="216" mass="25198">MLRANLRRSLGLAKIRTERLSSIVQKKVPLTGSPRPAGIDGLKFEHVNVQEIQQRFESVEDSLRHIKAARTSQPDADENTKMFRIGFWISAVVFSAGFFYACFDQLVVNKRGAFVTREQNARAYEKQAEIDHLYENNITKQQYVETQLEERKREYQVKRDEEDKSVMPTEWRRAHLKINPADNFTEEIKRVEQKTEDPRSLEEIKASVERLSNGKL</sequence>
<evidence type="ECO:0000313" key="5">
    <source>
        <dbReference type="Proteomes" id="UP000001307"/>
    </source>
</evidence>
<dbReference type="Proteomes" id="UP000011014">
    <property type="component" value="Unassembled WGS sequence"/>
</dbReference>
<gene>
    <name evidence="3" type="ORF">GSOID_T00011801001</name>
    <name evidence="4" type="ORF">GSOID_T00019622001</name>
</gene>
<dbReference type="EMBL" id="FN655420">
    <property type="protein sequence ID" value="CBY39078.1"/>
    <property type="molecule type" value="Genomic_DNA"/>
</dbReference>
<accession>E4WY03</accession>
<dbReference type="Proteomes" id="UP000001307">
    <property type="component" value="Unassembled WGS sequence"/>
</dbReference>
<keyword evidence="2" id="KW-0812">Transmembrane</keyword>
<evidence type="ECO:0000313" key="4">
    <source>
        <dbReference type="EMBL" id="CBY39078.1"/>
    </source>
</evidence>
<name>E4WY03_OIKDI</name>
<feature type="region of interest" description="Disordered" evidence="1">
    <location>
        <begin position="190"/>
        <end position="216"/>
    </location>
</feature>
<keyword evidence="2" id="KW-1133">Transmembrane helix</keyword>
<keyword evidence="2" id="KW-0472">Membrane</keyword>
<dbReference type="InParanoid" id="E4WY03"/>
<protein>
    <submittedName>
        <fullName evidence="3">Uncharacterized protein</fullName>
    </submittedName>
</protein>
<dbReference type="EMBL" id="FN653018">
    <property type="protein sequence ID" value="CBY22247.1"/>
    <property type="molecule type" value="Genomic_DNA"/>
</dbReference>